<organism evidence="3 4">
    <name type="scientific">Daphnia magna</name>
    <dbReference type="NCBI Taxonomy" id="35525"/>
    <lineage>
        <taxon>Eukaryota</taxon>
        <taxon>Metazoa</taxon>
        <taxon>Ecdysozoa</taxon>
        <taxon>Arthropoda</taxon>
        <taxon>Crustacea</taxon>
        <taxon>Branchiopoda</taxon>
        <taxon>Diplostraca</taxon>
        <taxon>Cladocera</taxon>
        <taxon>Anomopoda</taxon>
        <taxon>Daphniidae</taxon>
        <taxon>Daphnia</taxon>
    </lineage>
</organism>
<dbReference type="OrthoDB" id="6380626at2759"/>
<keyword evidence="4" id="KW-1185">Reference proteome</keyword>
<feature type="domain" description="Reverse transcriptase" evidence="2">
    <location>
        <begin position="70"/>
        <end position="424"/>
    </location>
</feature>
<evidence type="ECO:0000313" key="4">
    <source>
        <dbReference type="Proteomes" id="UP000076858"/>
    </source>
</evidence>
<dbReference type="PANTHER" id="PTHR19446">
    <property type="entry name" value="REVERSE TRANSCRIPTASES"/>
    <property type="match status" value="1"/>
</dbReference>
<feature type="compositionally biased region" description="Low complexity" evidence="1">
    <location>
        <begin position="448"/>
        <end position="466"/>
    </location>
</feature>
<feature type="region of interest" description="Disordered" evidence="1">
    <location>
        <begin position="418"/>
        <end position="480"/>
    </location>
</feature>
<reference evidence="3 4" key="1">
    <citation type="submission" date="2016-03" db="EMBL/GenBank/DDBJ databases">
        <title>EvidentialGene: Evidence-directed Construction of Genes on Genomes.</title>
        <authorList>
            <person name="Gilbert D.G."/>
            <person name="Choi J.-H."/>
            <person name="Mockaitis K."/>
            <person name="Colbourne J."/>
            <person name="Pfrender M."/>
        </authorList>
    </citation>
    <scope>NUCLEOTIDE SEQUENCE [LARGE SCALE GENOMIC DNA]</scope>
    <source>
        <strain evidence="3 4">Xinb3</strain>
        <tissue evidence="3">Complete organism</tissue>
    </source>
</reference>
<dbReference type="InterPro" id="IPR000477">
    <property type="entry name" value="RT_dom"/>
</dbReference>
<comment type="caution">
    <text evidence="3">The sequence shown here is derived from an EMBL/GenBank/DDBJ whole genome shotgun (WGS) entry which is preliminary data.</text>
</comment>
<dbReference type="CDD" id="cd01650">
    <property type="entry name" value="RT_nLTR_like"/>
    <property type="match status" value="1"/>
</dbReference>
<evidence type="ECO:0000313" key="3">
    <source>
        <dbReference type="EMBL" id="KZS07319.1"/>
    </source>
</evidence>
<gene>
    <name evidence="3" type="ORF">APZ42_028991</name>
</gene>
<evidence type="ECO:0000256" key="1">
    <source>
        <dbReference type="SAM" id="MobiDB-lite"/>
    </source>
</evidence>
<evidence type="ECO:0000259" key="2">
    <source>
        <dbReference type="PROSITE" id="PS50878"/>
    </source>
</evidence>
<dbReference type="InterPro" id="IPR043502">
    <property type="entry name" value="DNA/RNA_pol_sf"/>
</dbReference>
<name>A0A164Q0G8_9CRUS</name>
<accession>A0A164Q0G8</accession>
<protein>
    <recommendedName>
        <fullName evidence="2">Reverse transcriptase domain-containing protein</fullName>
    </recommendedName>
</protein>
<dbReference type="AlphaFoldDB" id="A0A164Q0G8"/>
<dbReference type="PROSITE" id="PS50878">
    <property type="entry name" value="RT_POL"/>
    <property type="match status" value="1"/>
</dbReference>
<dbReference type="Pfam" id="PF00078">
    <property type="entry name" value="RVT_1"/>
    <property type="match status" value="1"/>
</dbReference>
<dbReference type="EMBL" id="LRGB01002490">
    <property type="protein sequence ID" value="KZS07319.1"/>
    <property type="molecule type" value="Genomic_DNA"/>
</dbReference>
<proteinExistence type="predicted"/>
<feature type="compositionally biased region" description="Basic residues" evidence="1">
    <location>
        <begin position="430"/>
        <end position="439"/>
    </location>
</feature>
<dbReference type="Proteomes" id="UP000076858">
    <property type="component" value="Unassembled WGS sequence"/>
</dbReference>
<dbReference type="SUPFAM" id="SSF56672">
    <property type="entry name" value="DNA/RNA polymerases"/>
    <property type="match status" value="1"/>
</dbReference>
<sequence>MYIHIFEAQIANLTSALSASAFAARVSVSRLKCSKNVLWWTKDLCALRSRTRSLYKAWSKHRNAQSEQLYRSSKSMYQRELRAAECRAWDKVRKSATDGDVFRVLSDFKGKSKSIPLPSEILIDGAPSTDPIAIADGYARHFFPDEPPSDTAHLAEFESAVRSLNPKSAQGIDDISADLLLFSLPLIKPYLSVILNACILMCCFVENFEVCIWHRTCPKVVLGRLVWLANAGDWISTNQHGFRENRSTETAAHSLISFIEGAFSDKKVCTSAFLDLKSAFDSAWHPAIISALVKRACPNYLIKIIYSFLSIRLVRVSINEHTLKRRVNLGCPQGGVLSPFLWNLLVDDLLRFPFNFPVKMIAYADDITIVTAHKDAQEDTKSANCLRRKEELTNSRTRKWQEDIEFLKGQRKFPQVGVMAGVDSNSARREKSRRARSRKTNTENQMDGSSTASAESEISIDSSSSGDEFRTKTPRPSSLVLETLTKTLSKETGSTTDRVNVSVRSHLLLKASFINAGGADINQISLSKSAVHRQRKQNRVETANSIKNNFQKPPFAVVHWDSKLIKYLTGQKAKRVAVLVSGKPFITEPKLLGIPVISRSTGGDQSEAAIDLLKNWNCLDVTIVLVFDTTASNTGRYNGAVIGIEKHLNKSLLSSGLLCVELIITRDLWHTAYTT</sequence>
<dbReference type="GO" id="GO:0071897">
    <property type="term" value="P:DNA biosynthetic process"/>
    <property type="evidence" value="ECO:0007669"/>
    <property type="project" value="UniProtKB-ARBA"/>
</dbReference>
<dbReference type="STRING" id="35525.A0A164Q0G8"/>